<keyword evidence="5 7" id="KW-1133">Transmembrane helix</keyword>
<evidence type="ECO:0000256" key="6">
    <source>
        <dbReference type="ARBA" id="ARBA00023136"/>
    </source>
</evidence>
<feature type="transmembrane region" description="Helical" evidence="7">
    <location>
        <begin position="54"/>
        <end position="75"/>
    </location>
</feature>
<dbReference type="Proteomes" id="UP001595923">
    <property type="component" value="Unassembled WGS sequence"/>
</dbReference>
<feature type="transmembrane region" description="Helical" evidence="7">
    <location>
        <begin position="148"/>
        <end position="166"/>
    </location>
</feature>
<evidence type="ECO:0000256" key="3">
    <source>
        <dbReference type="ARBA" id="ARBA00022475"/>
    </source>
</evidence>
<dbReference type="InterPro" id="IPR036259">
    <property type="entry name" value="MFS_trans_sf"/>
</dbReference>
<feature type="transmembrane region" description="Helical" evidence="7">
    <location>
        <begin position="369"/>
        <end position="391"/>
    </location>
</feature>
<feature type="transmembrane region" description="Helical" evidence="7">
    <location>
        <begin position="233"/>
        <end position="254"/>
    </location>
</feature>
<feature type="transmembrane region" description="Helical" evidence="7">
    <location>
        <begin position="208"/>
        <end position="227"/>
    </location>
</feature>
<feature type="domain" description="Major facilitator superfamily (MFS) profile" evidence="8">
    <location>
        <begin position="21"/>
        <end position="461"/>
    </location>
</feature>
<keyword evidence="4 7" id="KW-0812">Transmembrane</keyword>
<organism evidence="9 10">
    <name type="scientific">Nocardiopsis mangrovi</name>
    <dbReference type="NCBI Taxonomy" id="1179818"/>
    <lineage>
        <taxon>Bacteria</taxon>
        <taxon>Bacillati</taxon>
        <taxon>Actinomycetota</taxon>
        <taxon>Actinomycetes</taxon>
        <taxon>Streptosporangiales</taxon>
        <taxon>Nocardiopsidaceae</taxon>
        <taxon>Nocardiopsis</taxon>
    </lineage>
</organism>
<dbReference type="RefSeq" id="WP_378573479.1">
    <property type="nucleotide sequence ID" value="NZ_JBHSFQ010000008.1"/>
</dbReference>
<feature type="transmembrane region" description="Helical" evidence="7">
    <location>
        <begin position="87"/>
        <end position="106"/>
    </location>
</feature>
<feature type="transmembrane region" description="Helical" evidence="7">
    <location>
        <begin position="274"/>
        <end position="295"/>
    </location>
</feature>
<feature type="transmembrane region" description="Helical" evidence="7">
    <location>
        <begin position="112"/>
        <end position="136"/>
    </location>
</feature>
<keyword evidence="6 7" id="KW-0472">Membrane</keyword>
<name>A0ABV9DUG4_9ACTN</name>
<proteinExistence type="predicted"/>
<evidence type="ECO:0000259" key="8">
    <source>
        <dbReference type="PROSITE" id="PS50850"/>
    </source>
</evidence>
<evidence type="ECO:0000256" key="2">
    <source>
        <dbReference type="ARBA" id="ARBA00022448"/>
    </source>
</evidence>
<dbReference type="PANTHER" id="PTHR42718">
    <property type="entry name" value="MAJOR FACILITATOR SUPERFAMILY MULTIDRUG TRANSPORTER MFSC"/>
    <property type="match status" value="1"/>
</dbReference>
<dbReference type="InterPro" id="IPR020846">
    <property type="entry name" value="MFS_dom"/>
</dbReference>
<dbReference type="CDD" id="cd17321">
    <property type="entry name" value="MFS_MMR_MDR_like"/>
    <property type="match status" value="1"/>
</dbReference>
<keyword evidence="10" id="KW-1185">Reference proteome</keyword>
<evidence type="ECO:0000256" key="5">
    <source>
        <dbReference type="ARBA" id="ARBA00022989"/>
    </source>
</evidence>
<dbReference type="Gene3D" id="1.20.1250.20">
    <property type="entry name" value="MFS general substrate transporter like domains"/>
    <property type="match status" value="1"/>
</dbReference>
<comment type="caution">
    <text evidence="9">The sequence shown here is derived from an EMBL/GenBank/DDBJ whole genome shotgun (WGS) entry which is preliminary data.</text>
</comment>
<feature type="transmembrane region" description="Helical" evidence="7">
    <location>
        <begin position="178"/>
        <end position="196"/>
    </location>
</feature>
<evidence type="ECO:0000256" key="7">
    <source>
        <dbReference type="SAM" id="Phobius"/>
    </source>
</evidence>
<dbReference type="InterPro" id="IPR011701">
    <property type="entry name" value="MFS"/>
</dbReference>
<accession>A0ABV9DUG4</accession>
<evidence type="ECO:0000313" key="10">
    <source>
        <dbReference type="Proteomes" id="UP001595923"/>
    </source>
</evidence>
<sequence length="472" mass="46948">MSDQTTPSAVAARARKPRGVAVAGLAASMFLVVLGVAMVNLAGPAIRTGLGLSAAELTMVASGYLVALAGPLLLGGRLADVLGGRKVFLAGMAVYLAASVACALALSGPVLIAARVAQGIGASLLMPSSLVLLLALYETAAERTRAMGMWGTITGAGSLLGVFLGGTLTELLGWESVFWAPVPFGIVSAIAVWRSVPAFPGRPGPFDVAGAVTITVGVSGLALGMVLAPETGWSAPGTLIALVVGVASFAAFVVAERRCAHPLVPLTVLRRQPVVTAAAVMLLLGATLMSLLFFLPLYQQEVLGMSALATGMGQLPIAAMIIVGSATAPLLATQIGPARALPAGLVPLLAGLLWLVLNPATDGFSAHLLGAFLLIGTGLGLSTTNAVTMAVRDSGEGESGLISGLISTGQQLGGAVGLAALAGLAIGAAGANGDISFTTAFLAQTTLILTALALSLIPPARPKPAPATAGPR</sequence>
<comment type="subcellular location">
    <subcellularLocation>
        <location evidence="1">Cell membrane</location>
        <topology evidence="1">Multi-pass membrane protein</topology>
    </subcellularLocation>
</comment>
<evidence type="ECO:0000256" key="4">
    <source>
        <dbReference type="ARBA" id="ARBA00022692"/>
    </source>
</evidence>
<evidence type="ECO:0000313" key="9">
    <source>
        <dbReference type="EMBL" id="MFC4562340.1"/>
    </source>
</evidence>
<dbReference type="PANTHER" id="PTHR42718:SF46">
    <property type="entry name" value="BLR6921 PROTEIN"/>
    <property type="match status" value="1"/>
</dbReference>
<keyword evidence="3" id="KW-1003">Cell membrane</keyword>
<reference evidence="10" key="1">
    <citation type="journal article" date="2019" name="Int. J. Syst. Evol. Microbiol.">
        <title>The Global Catalogue of Microorganisms (GCM) 10K type strain sequencing project: providing services to taxonomists for standard genome sequencing and annotation.</title>
        <authorList>
            <consortium name="The Broad Institute Genomics Platform"/>
            <consortium name="The Broad Institute Genome Sequencing Center for Infectious Disease"/>
            <person name="Wu L."/>
            <person name="Ma J."/>
        </authorList>
    </citation>
    <scope>NUCLEOTIDE SEQUENCE [LARGE SCALE GENOMIC DNA]</scope>
    <source>
        <strain evidence="10">XZYJ18</strain>
    </source>
</reference>
<dbReference type="Gene3D" id="1.20.1720.10">
    <property type="entry name" value="Multidrug resistance protein D"/>
    <property type="match status" value="1"/>
</dbReference>
<feature type="transmembrane region" description="Helical" evidence="7">
    <location>
        <begin position="437"/>
        <end position="457"/>
    </location>
</feature>
<dbReference type="Pfam" id="PF07690">
    <property type="entry name" value="MFS_1"/>
    <property type="match status" value="2"/>
</dbReference>
<feature type="transmembrane region" description="Helical" evidence="7">
    <location>
        <begin position="20"/>
        <end position="42"/>
    </location>
</feature>
<protein>
    <submittedName>
        <fullName evidence="9">MFS transporter</fullName>
    </submittedName>
</protein>
<dbReference type="PROSITE" id="PS50850">
    <property type="entry name" value="MFS"/>
    <property type="match status" value="1"/>
</dbReference>
<gene>
    <name evidence="9" type="ORF">ACFO4E_10780</name>
</gene>
<dbReference type="SUPFAM" id="SSF103473">
    <property type="entry name" value="MFS general substrate transporter"/>
    <property type="match status" value="1"/>
</dbReference>
<feature type="transmembrane region" description="Helical" evidence="7">
    <location>
        <begin position="340"/>
        <end position="357"/>
    </location>
</feature>
<evidence type="ECO:0000256" key="1">
    <source>
        <dbReference type="ARBA" id="ARBA00004651"/>
    </source>
</evidence>
<dbReference type="EMBL" id="JBHSFQ010000008">
    <property type="protein sequence ID" value="MFC4562340.1"/>
    <property type="molecule type" value="Genomic_DNA"/>
</dbReference>
<keyword evidence="2" id="KW-0813">Transport</keyword>
<feature type="transmembrane region" description="Helical" evidence="7">
    <location>
        <begin position="412"/>
        <end position="431"/>
    </location>
</feature>